<dbReference type="AlphaFoldDB" id="A0A6A6ELA0"/>
<dbReference type="OrthoDB" id="5215637at2759"/>
<name>A0A6A6ELA0_9PEZI</name>
<evidence type="ECO:0000256" key="1">
    <source>
        <dbReference type="SAM" id="Phobius"/>
    </source>
</evidence>
<keyword evidence="1" id="KW-1133">Transmembrane helix</keyword>
<accession>A0A6A6ELA0</accession>
<keyword evidence="1" id="KW-0812">Transmembrane</keyword>
<evidence type="ECO:0000313" key="3">
    <source>
        <dbReference type="Proteomes" id="UP000800200"/>
    </source>
</evidence>
<reference evidence="2" key="1">
    <citation type="journal article" date="2020" name="Stud. Mycol.">
        <title>101 Dothideomycetes genomes: a test case for predicting lifestyles and emergence of pathogens.</title>
        <authorList>
            <person name="Haridas S."/>
            <person name="Albert R."/>
            <person name="Binder M."/>
            <person name="Bloem J."/>
            <person name="Labutti K."/>
            <person name="Salamov A."/>
            <person name="Andreopoulos B."/>
            <person name="Baker S."/>
            <person name="Barry K."/>
            <person name="Bills G."/>
            <person name="Bluhm B."/>
            <person name="Cannon C."/>
            <person name="Castanera R."/>
            <person name="Culley D."/>
            <person name="Daum C."/>
            <person name="Ezra D."/>
            <person name="Gonzalez J."/>
            <person name="Henrissat B."/>
            <person name="Kuo A."/>
            <person name="Liang C."/>
            <person name="Lipzen A."/>
            <person name="Lutzoni F."/>
            <person name="Magnuson J."/>
            <person name="Mondo S."/>
            <person name="Nolan M."/>
            <person name="Ohm R."/>
            <person name="Pangilinan J."/>
            <person name="Park H.-J."/>
            <person name="Ramirez L."/>
            <person name="Alfaro M."/>
            <person name="Sun H."/>
            <person name="Tritt A."/>
            <person name="Yoshinaga Y."/>
            <person name="Zwiers L.-H."/>
            <person name="Turgeon B."/>
            <person name="Goodwin S."/>
            <person name="Spatafora J."/>
            <person name="Crous P."/>
            <person name="Grigoriev I."/>
        </authorList>
    </citation>
    <scope>NUCLEOTIDE SEQUENCE</scope>
    <source>
        <strain evidence="2">CBS 207.26</strain>
    </source>
</reference>
<organism evidence="2 3">
    <name type="scientific">Zopfia rhizophila CBS 207.26</name>
    <dbReference type="NCBI Taxonomy" id="1314779"/>
    <lineage>
        <taxon>Eukaryota</taxon>
        <taxon>Fungi</taxon>
        <taxon>Dikarya</taxon>
        <taxon>Ascomycota</taxon>
        <taxon>Pezizomycotina</taxon>
        <taxon>Dothideomycetes</taxon>
        <taxon>Dothideomycetes incertae sedis</taxon>
        <taxon>Zopfiaceae</taxon>
        <taxon>Zopfia</taxon>
    </lineage>
</organism>
<sequence>MLYAARVSSLNLRSHSRLYVMKTFFEHSSLASLFMSFNIFSTSLSACCYPNGIAVTNSNLEPCLSDSSDPLHTICCATNRRTRPGGQDGRGLCIEASYPKESLDIYYEILYANMFQTVVMCTLSVCCLLSNSSHIIAFLFLAFIADCPSEILRLETQP</sequence>
<keyword evidence="1" id="KW-0472">Membrane</keyword>
<dbReference type="EMBL" id="ML994614">
    <property type="protein sequence ID" value="KAF2192947.1"/>
    <property type="molecule type" value="Genomic_DNA"/>
</dbReference>
<evidence type="ECO:0000313" key="2">
    <source>
        <dbReference type="EMBL" id="KAF2192947.1"/>
    </source>
</evidence>
<keyword evidence="3" id="KW-1185">Reference proteome</keyword>
<feature type="transmembrane region" description="Helical" evidence="1">
    <location>
        <begin position="118"/>
        <end position="145"/>
    </location>
</feature>
<gene>
    <name evidence="2" type="ORF">K469DRAFT_280756</name>
</gene>
<dbReference type="Proteomes" id="UP000800200">
    <property type="component" value="Unassembled WGS sequence"/>
</dbReference>
<protein>
    <submittedName>
        <fullName evidence="2">Uncharacterized protein</fullName>
    </submittedName>
</protein>
<proteinExistence type="predicted"/>